<dbReference type="Proteomes" id="UP001432128">
    <property type="component" value="Chromosome"/>
</dbReference>
<dbReference type="GO" id="GO:0042907">
    <property type="term" value="F:xanthine transmembrane transporter activity"/>
    <property type="evidence" value="ECO:0007669"/>
    <property type="project" value="TreeGrafter"/>
</dbReference>
<evidence type="ECO:0000256" key="7">
    <source>
        <dbReference type="SAM" id="Phobius"/>
    </source>
</evidence>
<keyword evidence="4 7" id="KW-0812">Transmembrane</keyword>
<keyword evidence="3" id="KW-0813">Transport</keyword>
<keyword evidence="9" id="KW-1185">Reference proteome</keyword>
<evidence type="ECO:0000313" key="8">
    <source>
        <dbReference type="EMBL" id="WUM19754.1"/>
    </source>
</evidence>
<dbReference type="PANTHER" id="PTHR42810">
    <property type="entry name" value="PURINE PERMEASE C1399.01C-RELATED"/>
    <property type="match status" value="1"/>
</dbReference>
<comment type="subcellular location">
    <subcellularLocation>
        <location evidence="1">Membrane</location>
        <topology evidence="1">Multi-pass membrane protein</topology>
    </subcellularLocation>
</comment>
<name>A0AAU4K153_9NOCA</name>
<feature type="transmembrane region" description="Helical" evidence="7">
    <location>
        <begin position="109"/>
        <end position="130"/>
    </location>
</feature>
<feature type="transmembrane region" description="Helical" evidence="7">
    <location>
        <begin position="396"/>
        <end position="415"/>
    </location>
</feature>
<evidence type="ECO:0000256" key="5">
    <source>
        <dbReference type="ARBA" id="ARBA00022989"/>
    </source>
</evidence>
<evidence type="ECO:0000256" key="2">
    <source>
        <dbReference type="ARBA" id="ARBA00008821"/>
    </source>
</evidence>
<sequence length="436" mass="44913">MSDSDPSFASSFRWTKVAGTDAVVAPGDRLTWPRTVSIGLQHVVAMFGATFLVPVLTGFPPATTLLFSGIGTILFLLITRNRLPSYLGSSFAIIAPVTAATASDGKGSALGGLVMVGILLVVIGVIVHVAGIRWIEMLMPPIITGTIVAVIGLNLAPTAKTNYEKDALTATVVLVLLIAVLVLFKGLVGRLAIFACVVLGYLLALARGKVETDAIGAASWVGFPDFTTPTLHLTVLPLFIPVVLVLVVENIGHVKSIQTMTGIDYDKQIGRALAADGIATVLAGSGGGSATTTYAENIGVMAATKVYSTAAYWIAGIAAVLLGLSPKVGAVIASIPPGVLGGVTTALYGLVGILGVNIWVSNRVDFSKPINQFTAAIPLVIGIADFSWTIGDLSFGGIALGAVAALVIFHAMRIIGGWRGTVIGHDEPAASERAAH</sequence>
<feature type="transmembrane region" description="Helical" evidence="7">
    <location>
        <begin position="137"/>
        <end position="155"/>
    </location>
</feature>
<evidence type="ECO:0000256" key="3">
    <source>
        <dbReference type="ARBA" id="ARBA00022448"/>
    </source>
</evidence>
<evidence type="ECO:0000256" key="1">
    <source>
        <dbReference type="ARBA" id="ARBA00004141"/>
    </source>
</evidence>
<keyword evidence="6 7" id="KW-0472">Membrane</keyword>
<feature type="transmembrane region" description="Helical" evidence="7">
    <location>
        <begin position="372"/>
        <end position="390"/>
    </location>
</feature>
<keyword evidence="5 7" id="KW-1133">Transmembrane helix</keyword>
<dbReference type="Pfam" id="PF00860">
    <property type="entry name" value="Xan_ur_permease"/>
    <property type="match status" value="1"/>
</dbReference>
<feature type="transmembrane region" description="Helical" evidence="7">
    <location>
        <begin position="230"/>
        <end position="248"/>
    </location>
</feature>
<accession>A0AAU4K153</accession>
<dbReference type="InterPro" id="IPR006043">
    <property type="entry name" value="NCS2"/>
</dbReference>
<protein>
    <submittedName>
        <fullName evidence="8">Nitrate reductase</fullName>
    </submittedName>
</protein>
<evidence type="ECO:0000313" key="9">
    <source>
        <dbReference type="Proteomes" id="UP001432128"/>
    </source>
</evidence>
<proteinExistence type="inferred from homology"/>
<feature type="transmembrane region" description="Helical" evidence="7">
    <location>
        <begin position="62"/>
        <end position="79"/>
    </location>
</feature>
<evidence type="ECO:0000256" key="4">
    <source>
        <dbReference type="ARBA" id="ARBA00022692"/>
    </source>
</evidence>
<dbReference type="GO" id="GO:0005886">
    <property type="term" value="C:plasma membrane"/>
    <property type="evidence" value="ECO:0007669"/>
    <property type="project" value="TreeGrafter"/>
</dbReference>
<dbReference type="AlphaFoldDB" id="A0AAU4K153"/>
<feature type="transmembrane region" description="Helical" evidence="7">
    <location>
        <begin position="167"/>
        <end position="184"/>
    </location>
</feature>
<organism evidence="8 9">
    <name type="scientific">Williamsia herbipolensis</name>
    <dbReference type="NCBI Taxonomy" id="1603258"/>
    <lineage>
        <taxon>Bacteria</taxon>
        <taxon>Bacillati</taxon>
        <taxon>Actinomycetota</taxon>
        <taxon>Actinomycetes</taxon>
        <taxon>Mycobacteriales</taxon>
        <taxon>Nocardiaceae</taxon>
        <taxon>Williamsia</taxon>
    </lineage>
</organism>
<feature type="transmembrane region" description="Helical" evidence="7">
    <location>
        <begin position="310"/>
        <end position="333"/>
    </location>
</feature>
<dbReference type="PANTHER" id="PTHR42810:SF2">
    <property type="entry name" value="PURINE PERMEASE C1399.01C-RELATED"/>
    <property type="match status" value="1"/>
</dbReference>
<comment type="similarity">
    <text evidence="2">Belongs to the nucleobase:cation symporter-2 (NCS2) (TC 2.A.40) family.</text>
</comment>
<dbReference type="KEGG" id="whr:OG579_18980"/>
<evidence type="ECO:0000256" key="6">
    <source>
        <dbReference type="ARBA" id="ARBA00023136"/>
    </source>
</evidence>
<dbReference type="EMBL" id="CP108021">
    <property type="protein sequence ID" value="WUM19754.1"/>
    <property type="molecule type" value="Genomic_DNA"/>
</dbReference>
<reference evidence="8 9" key="1">
    <citation type="submission" date="2022-10" db="EMBL/GenBank/DDBJ databases">
        <title>The complete genomes of actinobacterial strains from the NBC collection.</title>
        <authorList>
            <person name="Joergensen T.S."/>
            <person name="Alvarez Arevalo M."/>
            <person name="Sterndorff E.B."/>
            <person name="Faurdal D."/>
            <person name="Vuksanovic O."/>
            <person name="Mourched A.-S."/>
            <person name="Charusanti P."/>
            <person name="Shaw S."/>
            <person name="Blin K."/>
            <person name="Weber T."/>
        </authorList>
    </citation>
    <scope>NUCLEOTIDE SEQUENCE [LARGE SCALE GENOMIC DNA]</scope>
    <source>
        <strain evidence="8 9">NBC_00319</strain>
    </source>
</reference>
<dbReference type="RefSeq" id="WP_328857206.1">
    <property type="nucleotide sequence ID" value="NZ_CP108021.1"/>
</dbReference>
<feature type="transmembrane region" description="Helical" evidence="7">
    <location>
        <begin position="339"/>
        <end position="360"/>
    </location>
</feature>
<feature type="transmembrane region" description="Helical" evidence="7">
    <location>
        <begin position="191"/>
        <end position="210"/>
    </location>
</feature>
<gene>
    <name evidence="8" type="ORF">OG579_18980</name>
</gene>
<feature type="transmembrane region" description="Helical" evidence="7">
    <location>
        <begin position="86"/>
        <end position="103"/>
    </location>
</feature>